<comment type="caution">
    <text evidence="4">The sequence shown here is derived from an EMBL/GenBank/DDBJ whole genome shotgun (WGS) entry which is preliminary data.</text>
</comment>
<name>I2GE60_9BACT</name>
<reference evidence="4 5" key="1">
    <citation type="journal article" date="2012" name="J. Bacteriol.">
        <title>Genome Sequence of the Filamentous Bacterium Fibrisoma limi BUZ 3T.</title>
        <authorList>
            <person name="Filippini M."/>
            <person name="Qi W."/>
            <person name="Jaenicke S."/>
            <person name="Goesmann A."/>
            <person name="Smits T.H."/>
            <person name="Bagheri H.C."/>
        </authorList>
    </citation>
    <scope>NUCLEOTIDE SEQUENCE [LARGE SCALE GENOMIC DNA]</scope>
    <source>
        <strain evidence="5">BUZ 3T</strain>
    </source>
</reference>
<feature type="domain" description="Water stress and hypersensitive response" evidence="3">
    <location>
        <begin position="77"/>
        <end position="196"/>
    </location>
</feature>
<dbReference type="eggNOG" id="COG5608">
    <property type="taxonomic scope" value="Bacteria"/>
</dbReference>
<feature type="transmembrane region" description="Helical" evidence="2">
    <location>
        <begin position="36"/>
        <end position="55"/>
    </location>
</feature>
<sequence length="334" mass="37322">MYNVLVVRDSNKKNITLDPHCQFSDVHVCDSVMKKGWLIALGLLVLGCIGAYIWYNRLKTNAEAEGGAYDDTLKPRLEVSTLDITNIDDDVITMNVKMLIDNPLPVGFKANNLKYTVYMAKTPIIEETYAKPIEVESGDSTLITLPMKLRNKTLMTVLKTLEEKGIDSTTYGVRAAFDLDVPIVGERTFTQTIEKRLPTYYLPEIKVEDIDFGKLGLKQTDVAAKVSVVNKNKFPYNITDTHYTVSIDGKKIAEGSQPEPILIKKQATTPVVFPVTVKPGQSLSLLPKMLFDKKDTPFLVTFRCKIIDKDGNAAFDNSKLNTTIRGTLADFKKD</sequence>
<evidence type="ECO:0000313" key="5">
    <source>
        <dbReference type="Proteomes" id="UP000009309"/>
    </source>
</evidence>
<dbReference type="Gene3D" id="2.60.40.1820">
    <property type="match status" value="2"/>
</dbReference>
<dbReference type="STRING" id="1185876.BN8_01159"/>
<keyword evidence="2" id="KW-0812">Transmembrane</keyword>
<dbReference type="InterPro" id="IPR045043">
    <property type="entry name" value="Lea14-like"/>
</dbReference>
<proteinExistence type="inferred from homology"/>
<dbReference type="SMART" id="SM00769">
    <property type="entry name" value="WHy"/>
    <property type="match status" value="2"/>
</dbReference>
<evidence type="ECO:0000256" key="1">
    <source>
        <dbReference type="ARBA" id="ARBA00005960"/>
    </source>
</evidence>
<dbReference type="PANTHER" id="PTHR31459">
    <property type="match status" value="1"/>
</dbReference>
<keyword evidence="5" id="KW-1185">Reference proteome</keyword>
<evidence type="ECO:0000256" key="2">
    <source>
        <dbReference type="SAM" id="Phobius"/>
    </source>
</evidence>
<dbReference type="EMBL" id="CAIT01000005">
    <property type="protein sequence ID" value="CCH52185.1"/>
    <property type="molecule type" value="Genomic_DNA"/>
</dbReference>
<keyword evidence="2" id="KW-0472">Membrane</keyword>
<gene>
    <name evidence="4" type="ORF">BN8_01159</name>
</gene>
<dbReference type="AlphaFoldDB" id="I2GE60"/>
<dbReference type="GO" id="GO:0009269">
    <property type="term" value="P:response to desiccation"/>
    <property type="evidence" value="ECO:0007669"/>
    <property type="project" value="InterPro"/>
</dbReference>
<comment type="similarity">
    <text evidence="1">Belongs to the LEA type 2 family.</text>
</comment>
<keyword evidence="2" id="KW-1133">Transmembrane helix</keyword>
<dbReference type="Pfam" id="PF03168">
    <property type="entry name" value="LEA_2"/>
    <property type="match status" value="2"/>
</dbReference>
<protein>
    <submittedName>
        <fullName evidence="4">Late embryogenesis abundant protein 2</fullName>
    </submittedName>
</protein>
<feature type="domain" description="Water stress and hypersensitive response" evidence="3">
    <location>
        <begin position="205"/>
        <end position="325"/>
    </location>
</feature>
<organism evidence="4 5">
    <name type="scientific">Fibrisoma limi BUZ 3</name>
    <dbReference type="NCBI Taxonomy" id="1185876"/>
    <lineage>
        <taxon>Bacteria</taxon>
        <taxon>Pseudomonadati</taxon>
        <taxon>Bacteroidota</taxon>
        <taxon>Cytophagia</taxon>
        <taxon>Cytophagales</taxon>
        <taxon>Spirosomataceae</taxon>
        <taxon>Fibrisoma</taxon>
    </lineage>
</organism>
<dbReference type="SUPFAM" id="SSF117070">
    <property type="entry name" value="LEA14-like"/>
    <property type="match status" value="2"/>
</dbReference>
<dbReference type="InterPro" id="IPR013990">
    <property type="entry name" value="WHy-dom"/>
</dbReference>
<dbReference type="Proteomes" id="UP000009309">
    <property type="component" value="Unassembled WGS sequence"/>
</dbReference>
<evidence type="ECO:0000259" key="3">
    <source>
        <dbReference type="SMART" id="SM00769"/>
    </source>
</evidence>
<dbReference type="PANTHER" id="PTHR31459:SF2">
    <property type="entry name" value="OS03G0843300 PROTEIN"/>
    <property type="match status" value="1"/>
</dbReference>
<evidence type="ECO:0000313" key="4">
    <source>
        <dbReference type="EMBL" id="CCH52185.1"/>
    </source>
</evidence>
<accession>I2GE60</accession>
<dbReference type="InterPro" id="IPR004864">
    <property type="entry name" value="LEA_2"/>
</dbReference>